<dbReference type="Proteomes" id="UP001159405">
    <property type="component" value="Unassembled WGS sequence"/>
</dbReference>
<dbReference type="EMBL" id="CALNXK010000098">
    <property type="protein sequence ID" value="CAH3154335.1"/>
    <property type="molecule type" value="Genomic_DNA"/>
</dbReference>
<gene>
    <name evidence="2" type="ORF">PLOB_00049970</name>
</gene>
<comment type="caution">
    <text evidence="2">The sequence shown here is derived from an EMBL/GenBank/DDBJ whole genome shotgun (WGS) entry which is preliminary data.</text>
</comment>
<proteinExistence type="predicted"/>
<keyword evidence="3" id="KW-1185">Reference proteome</keyword>
<evidence type="ECO:0000259" key="1">
    <source>
        <dbReference type="PROSITE" id="PS50172"/>
    </source>
</evidence>
<organism evidence="2 3">
    <name type="scientific">Porites lobata</name>
    <dbReference type="NCBI Taxonomy" id="104759"/>
    <lineage>
        <taxon>Eukaryota</taxon>
        <taxon>Metazoa</taxon>
        <taxon>Cnidaria</taxon>
        <taxon>Anthozoa</taxon>
        <taxon>Hexacorallia</taxon>
        <taxon>Scleractinia</taxon>
        <taxon>Fungiina</taxon>
        <taxon>Poritidae</taxon>
        <taxon>Porites</taxon>
    </lineage>
</organism>
<dbReference type="PROSITE" id="PS50172">
    <property type="entry name" value="BRCT"/>
    <property type="match status" value="1"/>
</dbReference>
<evidence type="ECO:0000313" key="2">
    <source>
        <dbReference type="EMBL" id="CAH3154335.1"/>
    </source>
</evidence>
<reference evidence="2 3" key="1">
    <citation type="submission" date="2022-05" db="EMBL/GenBank/DDBJ databases">
        <authorList>
            <consortium name="Genoscope - CEA"/>
            <person name="William W."/>
        </authorList>
    </citation>
    <scope>NUCLEOTIDE SEQUENCE [LARGE SCALE GENOMIC DNA]</scope>
</reference>
<dbReference type="Gene3D" id="3.40.50.10190">
    <property type="entry name" value="BRCT domain"/>
    <property type="match status" value="1"/>
</dbReference>
<protein>
    <recommendedName>
        <fullName evidence="1">BRCT domain-containing protein</fullName>
    </recommendedName>
</protein>
<feature type="non-terminal residue" evidence="2">
    <location>
        <position position="212"/>
    </location>
</feature>
<feature type="domain" description="BRCT" evidence="1">
    <location>
        <begin position="76"/>
        <end position="127"/>
    </location>
</feature>
<dbReference type="InterPro" id="IPR001357">
    <property type="entry name" value="BRCT_dom"/>
</dbReference>
<sequence length="212" mass="24363">MMLNARFSLRSNAGCKINHYPHPSPPPALQKSIAPLPVKGVNNATTANLTQPNYNQAIAAQLLLRQRKSTMACNRPRKRIFEGLEIFFVKKRQIRTQINILKQKIEERGGLVNETRIWRMDSTTHVVYSKGAEDREIIGDSALHGELHEFSPNKTRAKEDIRHMTIQHSVKRRRKNLNEIKVCLKGLSQFKEGVSKIQQLLYLRKGINLHLQ</sequence>
<dbReference type="InterPro" id="IPR036420">
    <property type="entry name" value="BRCT_dom_sf"/>
</dbReference>
<name>A0ABN8PZV4_9CNID</name>
<evidence type="ECO:0000313" key="3">
    <source>
        <dbReference type="Proteomes" id="UP001159405"/>
    </source>
</evidence>
<accession>A0ABN8PZV4</accession>